<feature type="domain" description="N-acetyltransferase" evidence="1">
    <location>
        <begin position="4"/>
        <end position="148"/>
    </location>
</feature>
<dbReference type="RefSeq" id="WP_379762959.1">
    <property type="nucleotide sequence ID" value="NZ_JBHSCL010000004.1"/>
</dbReference>
<dbReference type="CDD" id="cd04301">
    <property type="entry name" value="NAT_SF"/>
    <property type="match status" value="1"/>
</dbReference>
<keyword evidence="2" id="KW-0808">Transferase</keyword>
<evidence type="ECO:0000313" key="2">
    <source>
        <dbReference type="EMBL" id="MFC4219584.1"/>
    </source>
</evidence>
<keyword evidence="3" id="KW-1185">Reference proteome</keyword>
<dbReference type="Proteomes" id="UP001595841">
    <property type="component" value="Unassembled WGS sequence"/>
</dbReference>
<gene>
    <name evidence="2" type="ORF">ACFOWS_05550</name>
</gene>
<dbReference type="GO" id="GO:0016746">
    <property type="term" value="F:acyltransferase activity"/>
    <property type="evidence" value="ECO:0007669"/>
    <property type="project" value="UniProtKB-KW"/>
</dbReference>
<accession>A0ABV8PHD1</accession>
<dbReference type="EMBL" id="JBHSCL010000004">
    <property type="protein sequence ID" value="MFC4219584.1"/>
    <property type="molecule type" value="Genomic_DNA"/>
</dbReference>
<dbReference type="InterPro" id="IPR000182">
    <property type="entry name" value="GNAT_dom"/>
</dbReference>
<sequence length="148" mass="17625">MKNVCVELIDPIKNLEKVLYLLKLLNPEMTDSQIEKLLRQMSQLSNYRCFGLFQEQKLIGISSGWTTVRIYCGKQLELDNVIIDSRIQSKGFGKYFIDEIKRWAFTNEYQSIGLNTYVQNERSHKFYFNQSFKILGFHFEQKLHQDRI</sequence>
<dbReference type="SUPFAM" id="SSF55729">
    <property type="entry name" value="Acyl-CoA N-acyltransferases (Nat)"/>
    <property type="match status" value="1"/>
</dbReference>
<name>A0ABV8PHD1_9FLAO</name>
<protein>
    <submittedName>
        <fullName evidence="2">GNAT family N-acetyltransferase</fullName>
        <ecNumber evidence="2">2.3.1.-</ecNumber>
    </submittedName>
</protein>
<proteinExistence type="predicted"/>
<organism evidence="2 3">
    <name type="scientific">Flagellimonas marina</name>
    <dbReference type="NCBI Taxonomy" id="1775168"/>
    <lineage>
        <taxon>Bacteria</taxon>
        <taxon>Pseudomonadati</taxon>
        <taxon>Bacteroidota</taxon>
        <taxon>Flavobacteriia</taxon>
        <taxon>Flavobacteriales</taxon>
        <taxon>Flavobacteriaceae</taxon>
        <taxon>Flagellimonas</taxon>
    </lineage>
</organism>
<comment type="caution">
    <text evidence="2">The sequence shown here is derived from an EMBL/GenBank/DDBJ whole genome shotgun (WGS) entry which is preliminary data.</text>
</comment>
<dbReference type="EC" id="2.3.1.-" evidence="2"/>
<keyword evidence="2" id="KW-0012">Acyltransferase</keyword>
<dbReference type="InterPro" id="IPR016181">
    <property type="entry name" value="Acyl_CoA_acyltransferase"/>
</dbReference>
<dbReference type="Pfam" id="PF00583">
    <property type="entry name" value="Acetyltransf_1"/>
    <property type="match status" value="1"/>
</dbReference>
<reference evidence="3" key="1">
    <citation type="journal article" date="2019" name="Int. J. Syst. Evol. Microbiol.">
        <title>The Global Catalogue of Microorganisms (GCM) 10K type strain sequencing project: providing services to taxonomists for standard genome sequencing and annotation.</title>
        <authorList>
            <consortium name="The Broad Institute Genomics Platform"/>
            <consortium name="The Broad Institute Genome Sequencing Center for Infectious Disease"/>
            <person name="Wu L."/>
            <person name="Ma J."/>
        </authorList>
    </citation>
    <scope>NUCLEOTIDE SEQUENCE [LARGE SCALE GENOMIC DNA]</scope>
    <source>
        <strain evidence="3">CGMCC 1.15774</strain>
    </source>
</reference>
<dbReference type="PROSITE" id="PS51186">
    <property type="entry name" value="GNAT"/>
    <property type="match status" value="1"/>
</dbReference>
<dbReference type="Gene3D" id="3.40.630.30">
    <property type="match status" value="1"/>
</dbReference>
<evidence type="ECO:0000313" key="3">
    <source>
        <dbReference type="Proteomes" id="UP001595841"/>
    </source>
</evidence>
<evidence type="ECO:0000259" key="1">
    <source>
        <dbReference type="PROSITE" id="PS51186"/>
    </source>
</evidence>